<evidence type="ECO:0000256" key="1">
    <source>
        <dbReference type="SAM" id="MobiDB-lite"/>
    </source>
</evidence>
<accession>A0A699ZC07</accession>
<feature type="region of interest" description="Disordered" evidence="1">
    <location>
        <begin position="1"/>
        <end position="27"/>
    </location>
</feature>
<organism evidence="2 3">
    <name type="scientific">Haematococcus lacustris</name>
    <name type="common">Green alga</name>
    <name type="synonym">Haematococcus pluvialis</name>
    <dbReference type="NCBI Taxonomy" id="44745"/>
    <lineage>
        <taxon>Eukaryota</taxon>
        <taxon>Viridiplantae</taxon>
        <taxon>Chlorophyta</taxon>
        <taxon>core chlorophytes</taxon>
        <taxon>Chlorophyceae</taxon>
        <taxon>CS clade</taxon>
        <taxon>Chlamydomonadales</taxon>
        <taxon>Haematococcaceae</taxon>
        <taxon>Haematococcus</taxon>
    </lineage>
</organism>
<dbReference type="AlphaFoldDB" id="A0A699ZC07"/>
<evidence type="ECO:0000313" key="3">
    <source>
        <dbReference type="Proteomes" id="UP000485058"/>
    </source>
</evidence>
<name>A0A699ZC07_HAELA</name>
<dbReference type="EMBL" id="BLLF01001433">
    <property type="protein sequence ID" value="GFH19265.1"/>
    <property type="molecule type" value="Genomic_DNA"/>
</dbReference>
<keyword evidence="3" id="KW-1185">Reference proteome</keyword>
<reference evidence="2 3" key="1">
    <citation type="submission" date="2020-02" db="EMBL/GenBank/DDBJ databases">
        <title>Draft genome sequence of Haematococcus lacustris strain NIES-144.</title>
        <authorList>
            <person name="Morimoto D."/>
            <person name="Nakagawa S."/>
            <person name="Yoshida T."/>
            <person name="Sawayama S."/>
        </authorList>
    </citation>
    <scope>NUCLEOTIDE SEQUENCE [LARGE SCALE GENOMIC DNA]</scope>
    <source>
        <strain evidence="2 3">NIES-144</strain>
    </source>
</reference>
<evidence type="ECO:0000313" key="2">
    <source>
        <dbReference type="EMBL" id="GFH19265.1"/>
    </source>
</evidence>
<proteinExistence type="predicted"/>
<protein>
    <submittedName>
        <fullName evidence="2">Uncharacterized protein</fullName>
    </submittedName>
</protein>
<sequence>MAGVEGLPPRRRSAQGVECGSVPHQGAPSVLQGPSQHLTAAALQQPSAHATYIRASAGQLVQNGAGLVQQPL</sequence>
<dbReference type="Proteomes" id="UP000485058">
    <property type="component" value="Unassembled WGS sequence"/>
</dbReference>
<comment type="caution">
    <text evidence="2">The sequence shown here is derived from an EMBL/GenBank/DDBJ whole genome shotgun (WGS) entry which is preliminary data.</text>
</comment>
<gene>
    <name evidence="2" type="ORF">HaLaN_16184</name>
</gene>